<name>A0A023DZD1_9PROT</name>
<keyword evidence="3" id="KW-1185">Reference proteome</keyword>
<feature type="compositionally biased region" description="Basic residues" evidence="1">
    <location>
        <begin position="191"/>
        <end position="205"/>
    </location>
</feature>
<accession>A0A023DZD1</accession>
<sequence length="205" mass="22720">MLTQSKHISILVFCIFFNFGTQNTAQGSDQSLDSLFCSENLPKSSSEVTITGTPLDVLLLGTLPYPPVVSSVLDNPFDTSNINISFAPATDNVSVHPNNEAQNISNFEFSPSFTPIPSSKQPFSFESNFSAPPHNILDKSHPNTAFHTNKIQSKNQSEKISKNLQHTELTAKKTKKESLLSKPSQLIKKANSNRKRNLQKKSHFE</sequence>
<dbReference type="AlphaFoldDB" id="A0A023DZD1"/>
<evidence type="ECO:0000313" key="3">
    <source>
        <dbReference type="Proteomes" id="UP000024842"/>
    </source>
</evidence>
<evidence type="ECO:0000313" key="2">
    <source>
        <dbReference type="EMBL" id="GAJ46398.1"/>
    </source>
</evidence>
<comment type="caution">
    <text evidence="2">The sequence shown here is derived from an EMBL/GenBank/DDBJ whole genome shotgun (WGS) entry which is preliminary data.</text>
</comment>
<dbReference type="EMBL" id="BAUP01000089">
    <property type="protein sequence ID" value="GAJ46398.1"/>
    <property type="molecule type" value="Genomic_DNA"/>
</dbReference>
<protein>
    <submittedName>
        <fullName evidence="2">Uncharacterized protein</fullName>
    </submittedName>
</protein>
<proteinExistence type="predicted"/>
<feature type="region of interest" description="Disordered" evidence="1">
    <location>
        <begin position="124"/>
        <end position="143"/>
    </location>
</feature>
<dbReference type="Proteomes" id="UP000024842">
    <property type="component" value="Unassembled WGS sequence"/>
</dbReference>
<gene>
    <name evidence="2" type="ORF">HE1_00731</name>
</gene>
<evidence type="ECO:0000256" key="1">
    <source>
        <dbReference type="SAM" id="MobiDB-lite"/>
    </source>
</evidence>
<feature type="region of interest" description="Disordered" evidence="1">
    <location>
        <begin position="152"/>
        <end position="205"/>
    </location>
</feature>
<reference evidence="2 3" key="1">
    <citation type="journal article" date="2014" name="FEMS Microbiol. Lett.">
        <title>Draft genome sequences of three Holospora species (Holospora obtusa, Holospora undulata, and Holospora elegans), endonuclear symbiotic bacteria of the ciliate Paramecium caudatum.</title>
        <authorList>
            <person name="Dohra H."/>
            <person name="Tanaka K."/>
            <person name="Suzuki T."/>
            <person name="Fujishima M."/>
            <person name="Suzuki H."/>
        </authorList>
    </citation>
    <scope>NUCLEOTIDE SEQUENCE [LARGE SCALE GENOMIC DNA]</scope>
    <source>
        <strain evidence="2 3">E1</strain>
    </source>
</reference>
<organism evidence="2 3">
    <name type="scientific">Holospora elegans E1</name>
    <dbReference type="NCBI Taxonomy" id="1427503"/>
    <lineage>
        <taxon>Bacteria</taxon>
        <taxon>Pseudomonadati</taxon>
        <taxon>Pseudomonadota</taxon>
        <taxon>Alphaproteobacteria</taxon>
        <taxon>Holosporales</taxon>
        <taxon>Holosporaceae</taxon>
        <taxon>Holospora</taxon>
    </lineage>
</organism>